<organism evidence="12">
    <name type="scientific">Vitis vinifera</name>
    <name type="common">Grape</name>
    <dbReference type="NCBI Taxonomy" id="29760"/>
    <lineage>
        <taxon>Eukaryota</taxon>
        <taxon>Viridiplantae</taxon>
        <taxon>Streptophyta</taxon>
        <taxon>Embryophyta</taxon>
        <taxon>Tracheophyta</taxon>
        <taxon>Spermatophyta</taxon>
        <taxon>Magnoliopsida</taxon>
        <taxon>eudicotyledons</taxon>
        <taxon>Gunneridae</taxon>
        <taxon>Pentapetalae</taxon>
        <taxon>rosids</taxon>
        <taxon>Vitales</taxon>
        <taxon>Vitaceae</taxon>
        <taxon>Viteae</taxon>
        <taxon>Vitis</taxon>
    </lineage>
</organism>
<dbReference type="PROSITE" id="PS51745">
    <property type="entry name" value="PB1"/>
    <property type="match status" value="1"/>
</dbReference>
<dbReference type="PANTHER" id="PTHR31734">
    <property type="entry name" value="AUXIN-RESPONSIVE PROTEIN IAA17"/>
    <property type="match status" value="1"/>
</dbReference>
<sequence>MLGGRRPKGHEPSTRWWTQRLTATLETDTCQSVLDSQAQAMMRSPVSNRTGRPTPNRSLLRDFICFATRITRISDLTAANAVHPLLIKRLATSYHFSPTTSWVLKFPYFPARFLCESRKKKAELRYLFIWVASNTMEGCSRKDEVCPQLLDLISKDREWVLKSGEGRSHGSPEEKKLELRLGPPGEDWTIKDNTNNNNCRERDESLRYLRYLSSMASMTHNCSNNNNNNSNIINNTTTSCGKRGFLETVERNTGEEGWIMNSNGNQNQKQAANNTNNNGVLPSPWSSSGYQVKTQQQQQQTKASFLQFQSSPPVITKESSQPCCTKVVDLQNTEKKAFSPASANTAVPNSSQKRKNLASSSSSKPANESQDVVPNKIASEKPVEVGKKGLFVKINMDGVPIGRKVDLTAYDSYEKLSSAVDELFRGLLAAQRDSSAGGIQTKQEEEKTITGLLDGSGEYTLVYEDNEGDRVLVGDVPWHMFVNTVKRLRVLKSSELSALCREFFDPHSLIPHIFGLNGGPIQRPKWVDFGLEILHIQHCNLGRPCSSAKLVKNQKHDGL</sequence>
<evidence type="ECO:0000256" key="2">
    <source>
        <dbReference type="ARBA" id="ARBA00006728"/>
    </source>
</evidence>
<dbReference type="Gene3D" id="3.10.20.90">
    <property type="entry name" value="Phosphatidylinositol 3-kinase Catalytic Subunit, Chain A, domain 1"/>
    <property type="match status" value="1"/>
</dbReference>
<evidence type="ECO:0000256" key="6">
    <source>
        <dbReference type="ARBA" id="ARBA00023242"/>
    </source>
</evidence>
<keyword evidence="6 9" id="KW-0539">Nucleus</keyword>
<keyword evidence="4 9" id="KW-0805">Transcription regulation</keyword>
<keyword evidence="7 9" id="KW-0927">Auxin signaling pathway</keyword>
<evidence type="ECO:0000256" key="8">
    <source>
        <dbReference type="ARBA" id="ARBA00025283"/>
    </source>
</evidence>
<dbReference type="Pfam" id="PF02309">
    <property type="entry name" value="AUX_IAA"/>
    <property type="match status" value="1"/>
</dbReference>
<proteinExistence type="inferred from homology"/>
<dbReference type="GO" id="GO:0009734">
    <property type="term" value="P:auxin-activated signaling pathway"/>
    <property type="evidence" value="ECO:0007669"/>
    <property type="project" value="UniProtKB-UniRule"/>
</dbReference>
<evidence type="ECO:0000256" key="7">
    <source>
        <dbReference type="ARBA" id="ARBA00023294"/>
    </source>
</evidence>
<gene>
    <name evidence="12" type="ORF">VITISV_004904</name>
</gene>
<accession>A5AXB4</accession>
<keyword evidence="5 9" id="KW-0804">Transcription</keyword>
<dbReference type="FunFam" id="3.10.20.90:FF:000225">
    <property type="entry name" value="Auxin-responsive protein"/>
    <property type="match status" value="1"/>
</dbReference>
<feature type="region of interest" description="Disordered" evidence="10">
    <location>
        <begin position="256"/>
        <end position="298"/>
    </location>
</feature>
<evidence type="ECO:0000256" key="1">
    <source>
        <dbReference type="ARBA" id="ARBA00004123"/>
    </source>
</evidence>
<evidence type="ECO:0000259" key="11">
    <source>
        <dbReference type="PROSITE" id="PS51745"/>
    </source>
</evidence>
<dbReference type="GO" id="GO:0006355">
    <property type="term" value="P:regulation of DNA-templated transcription"/>
    <property type="evidence" value="ECO:0007669"/>
    <property type="project" value="InterPro"/>
</dbReference>
<comment type="subunit">
    <text evidence="9">Homodimers and heterodimers.</text>
</comment>
<reference evidence="12" key="1">
    <citation type="journal article" date="2007" name="PLoS ONE">
        <title>The first genome sequence of an elite grapevine cultivar (Pinot noir Vitis vinifera L.): coping with a highly heterozygous genome.</title>
        <authorList>
            <person name="Velasco R."/>
            <person name="Zharkikh A."/>
            <person name="Troggio M."/>
            <person name="Cartwright D.A."/>
            <person name="Cestaro A."/>
            <person name="Pruss D."/>
            <person name="Pindo M."/>
            <person name="FitzGerald L.M."/>
            <person name="Vezzulli S."/>
            <person name="Reid J."/>
            <person name="Malacarne G."/>
            <person name="Iliev D."/>
            <person name="Coppola G."/>
            <person name="Wardell B."/>
            <person name="Micheletti D."/>
            <person name="Macalma T."/>
            <person name="Facci M."/>
            <person name="Mitchell J.T."/>
            <person name="Perazzolli M."/>
            <person name="Eldredge G."/>
            <person name="Gatto P."/>
            <person name="Oyzerski R."/>
            <person name="Moretto M."/>
            <person name="Gutin N."/>
            <person name="Stefanini M."/>
            <person name="Chen Y."/>
            <person name="Segala C."/>
            <person name="Davenport C."/>
            <person name="Dematte L."/>
            <person name="Mraz A."/>
            <person name="Battilana J."/>
            <person name="Stormo K."/>
            <person name="Costa F."/>
            <person name="Tao Q."/>
            <person name="Si-Ammour A."/>
            <person name="Harkins T."/>
            <person name="Lackey A."/>
            <person name="Perbost C."/>
            <person name="Taillon B."/>
            <person name="Stella A."/>
            <person name="Solovyev V."/>
            <person name="Fawcett J.A."/>
            <person name="Sterck L."/>
            <person name="Vandepoele K."/>
            <person name="Grando S.M."/>
            <person name="Toppo S."/>
            <person name="Moser C."/>
            <person name="Lanchbury J."/>
            <person name="Bogden R."/>
            <person name="Skolnick M."/>
            <person name="Sgaramella V."/>
            <person name="Bhatnagar S.K."/>
            <person name="Fontana P."/>
            <person name="Gutin A."/>
            <person name="Van de Peer Y."/>
            <person name="Salamini F."/>
            <person name="Viola R."/>
        </authorList>
    </citation>
    <scope>NUCLEOTIDE SEQUENCE</scope>
</reference>
<protein>
    <recommendedName>
        <fullName evidence="9">Auxin-responsive protein</fullName>
    </recommendedName>
</protein>
<keyword evidence="3 9" id="KW-0678">Repressor</keyword>
<feature type="domain" description="PB1" evidence="11">
    <location>
        <begin position="389"/>
        <end position="493"/>
    </location>
</feature>
<evidence type="ECO:0000256" key="5">
    <source>
        <dbReference type="ARBA" id="ARBA00023163"/>
    </source>
</evidence>
<dbReference type="EMBL" id="AM439052">
    <property type="protein sequence ID" value="CAN73899.1"/>
    <property type="molecule type" value="Genomic_DNA"/>
</dbReference>
<dbReference type="InterPro" id="IPR003311">
    <property type="entry name" value="AUX_IAA"/>
</dbReference>
<evidence type="ECO:0000313" key="12">
    <source>
        <dbReference type="EMBL" id="CAN73899.1"/>
    </source>
</evidence>
<feature type="compositionally biased region" description="Low complexity" evidence="10">
    <location>
        <begin position="261"/>
        <end position="279"/>
    </location>
</feature>
<evidence type="ECO:0000256" key="4">
    <source>
        <dbReference type="ARBA" id="ARBA00023015"/>
    </source>
</evidence>
<feature type="compositionally biased region" description="Basic and acidic residues" evidence="10">
    <location>
        <begin position="163"/>
        <end position="179"/>
    </location>
</feature>
<dbReference type="PANTHER" id="PTHR31734:SF2">
    <property type="entry name" value="AUXIN-RESPONSIVE PROTEIN IAA26"/>
    <property type="match status" value="1"/>
</dbReference>
<dbReference type="InterPro" id="IPR053793">
    <property type="entry name" value="PB1-like"/>
</dbReference>
<evidence type="ECO:0000256" key="3">
    <source>
        <dbReference type="ARBA" id="ARBA00022491"/>
    </source>
</evidence>
<comment type="similarity">
    <text evidence="2 9">Belongs to the Aux/IAA family.</text>
</comment>
<comment type="subcellular location">
    <subcellularLocation>
        <location evidence="1 9">Nucleus</location>
    </subcellularLocation>
</comment>
<dbReference type="AlphaFoldDB" id="A5AXB4"/>
<feature type="region of interest" description="Disordered" evidence="10">
    <location>
        <begin position="338"/>
        <end position="378"/>
    </location>
</feature>
<comment type="function">
    <text evidence="8">Aux/IAA proteins are short-lived transcriptional factors that function as repressors of early auxin response genes at low auxin concentrations. Repression is thought to result from the interaction with auxin response factors (ARFs), proteins that bind to the auxin-responsive promoter element (AuxRE). Formation of heterodimers with ARF proteins may alter their ability to modulate early auxin response genes expression.</text>
</comment>
<dbReference type="SUPFAM" id="SSF54277">
    <property type="entry name" value="CAD &amp; PB1 domains"/>
    <property type="match status" value="1"/>
</dbReference>
<evidence type="ECO:0000256" key="10">
    <source>
        <dbReference type="SAM" id="MobiDB-lite"/>
    </source>
</evidence>
<evidence type="ECO:0000256" key="9">
    <source>
        <dbReference type="RuleBase" id="RU004549"/>
    </source>
</evidence>
<dbReference type="ExpressionAtlas" id="A5AXB4">
    <property type="expression patterns" value="baseline and differential"/>
</dbReference>
<name>A5AXB4_VITVI</name>
<dbReference type="GO" id="GO:0005634">
    <property type="term" value="C:nucleus"/>
    <property type="evidence" value="ECO:0007669"/>
    <property type="project" value="UniProtKB-SubCell"/>
</dbReference>
<feature type="region of interest" description="Disordered" evidence="10">
    <location>
        <begin position="163"/>
        <end position="196"/>
    </location>
</feature>
<dbReference type="InterPro" id="IPR033389">
    <property type="entry name" value="AUX/IAA_dom"/>
</dbReference>